<evidence type="ECO:0000313" key="2">
    <source>
        <dbReference type="EMBL" id="GMF18637.1"/>
    </source>
</evidence>
<dbReference type="Proteomes" id="UP001165083">
    <property type="component" value="Unassembled WGS sequence"/>
</dbReference>
<dbReference type="GO" id="GO:0005975">
    <property type="term" value="P:carbohydrate metabolic process"/>
    <property type="evidence" value="ECO:0007669"/>
    <property type="project" value="InterPro"/>
</dbReference>
<organism evidence="2 3">
    <name type="scientific">Phytophthora lilii</name>
    <dbReference type="NCBI Taxonomy" id="2077276"/>
    <lineage>
        <taxon>Eukaryota</taxon>
        <taxon>Sar</taxon>
        <taxon>Stramenopiles</taxon>
        <taxon>Oomycota</taxon>
        <taxon>Peronosporomycetes</taxon>
        <taxon>Peronosporales</taxon>
        <taxon>Peronosporaceae</taxon>
        <taxon>Phytophthora</taxon>
    </lineage>
</organism>
<dbReference type="InterPro" id="IPR013320">
    <property type="entry name" value="ConA-like_dom_sf"/>
</dbReference>
<comment type="caution">
    <text evidence="2">The sequence shown here is derived from an EMBL/GenBank/DDBJ whole genome shotgun (WGS) entry which is preliminary data.</text>
</comment>
<keyword evidence="3" id="KW-1185">Reference proteome</keyword>
<dbReference type="SUPFAM" id="SSF49899">
    <property type="entry name" value="Concanavalin A-like lectins/glucanases"/>
    <property type="match status" value="1"/>
</dbReference>
<protein>
    <submittedName>
        <fullName evidence="2">Unnamed protein product</fullName>
    </submittedName>
</protein>
<feature type="chain" id="PRO_5040720250" evidence="1">
    <location>
        <begin position="25"/>
        <end position="100"/>
    </location>
</feature>
<name>A0A9W6WVS7_9STRA</name>
<dbReference type="AlphaFoldDB" id="A0A9W6WVS7"/>
<accession>A0A9W6WVS7</accession>
<feature type="signal peptide" evidence="1">
    <location>
        <begin position="1"/>
        <end position="24"/>
    </location>
</feature>
<evidence type="ECO:0000256" key="1">
    <source>
        <dbReference type="SAM" id="SignalP"/>
    </source>
</evidence>
<dbReference type="GO" id="GO:0004553">
    <property type="term" value="F:hydrolase activity, hydrolyzing O-glycosyl compounds"/>
    <property type="evidence" value="ECO:0007669"/>
    <property type="project" value="InterPro"/>
</dbReference>
<reference evidence="2" key="1">
    <citation type="submission" date="2023-04" db="EMBL/GenBank/DDBJ databases">
        <title>Phytophthora lilii NBRC 32176.</title>
        <authorList>
            <person name="Ichikawa N."/>
            <person name="Sato H."/>
            <person name="Tonouchi N."/>
        </authorList>
    </citation>
    <scope>NUCLEOTIDE SEQUENCE</scope>
    <source>
        <strain evidence="2">NBRC 32176</strain>
    </source>
</reference>
<evidence type="ECO:0000313" key="3">
    <source>
        <dbReference type="Proteomes" id="UP001165083"/>
    </source>
</evidence>
<dbReference type="EMBL" id="BSXW01000322">
    <property type="protein sequence ID" value="GMF18637.1"/>
    <property type="molecule type" value="Genomic_DNA"/>
</dbReference>
<dbReference type="Gene3D" id="2.70.100.10">
    <property type="entry name" value="Glycoside hydrolase, family 7, domain"/>
    <property type="match status" value="1"/>
</dbReference>
<dbReference type="InterPro" id="IPR037019">
    <property type="entry name" value="Glyco_hydro_7_sf"/>
</dbReference>
<dbReference type="OrthoDB" id="10483080at2759"/>
<sequence length="100" mass="10340">MKISSATIGLTAAAVAFFGTTTVAQQPGTNVPEKHPSLPTQVCTKVASAKIGQVDANVATCVTEESSVVIDADWRDMIAVADSKVPTTRGSITSQPPVLR</sequence>
<gene>
    <name evidence="2" type="ORF">Plil01_000700300</name>
</gene>
<proteinExistence type="predicted"/>
<keyword evidence="1" id="KW-0732">Signal</keyword>